<name>B9E2C3_CLOK1</name>
<dbReference type="SUPFAM" id="SSF103473">
    <property type="entry name" value="MFS general substrate transporter"/>
    <property type="match status" value="1"/>
</dbReference>
<evidence type="ECO:0000259" key="8">
    <source>
        <dbReference type="PROSITE" id="PS50850"/>
    </source>
</evidence>
<dbReference type="GO" id="GO:0022857">
    <property type="term" value="F:transmembrane transporter activity"/>
    <property type="evidence" value="ECO:0007669"/>
    <property type="project" value="InterPro"/>
</dbReference>
<keyword evidence="2" id="KW-0813">Transport</keyword>
<evidence type="ECO:0000313" key="10">
    <source>
        <dbReference type="Proteomes" id="UP000007969"/>
    </source>
</evidence>
<comment type="subcellular location">
    <subcellularLocation>
        <location evidence="1">Cell membrane</location>
        <topology evidence="1">Multi-pass membrane protein</topology>
    </subcellularLocation>
</comment>
<proteinExistence type="predicted"/>
<feature type="transmembrane region" description="Helical" evidence="7">
    <location>
        <begin position="419"/>
        <end position="443"/>
    </location>
</feature>
<feature type="transmembrane region" description="Helical" evidence="7">
    <location>
        <begin position="133"/>
        <end position="153"/>
    </location>
</feature>
<evidence type="ECO:0000256" key="4">
    <source>
        <dbReference type="ARBA" id="ARBA00022692"/>
    </source>
</evidence>
<dbReference type="Pfam" id="PF07690">
    <property type="entry name" value="MFS_1"/>
    <property type="match status" value="1"/>
</dbReference>
<evidence type="ECO:0000256" key="1">
    <source>
        <dbReference type="ARBA" id="ARBA00004651"/>
    </source>
</evidence>
<feature type="transmembrane region" description="Helical" evidence="7">
    <location>
        <begin position="380"/>
        <end position="398"/>
    </location>
</feature>
<dbReference type="Gene3D" id="1.20.1250.20">
    <property type="entry name" value="MFS general substrate transporter like domains"/>
    <property type="match status" value="1"/>
</dbReference>
<feature type="transmembrane region" description="Helical" evidence="7">
    <location>
        <begin position="103"/>
        <end position="121"/>
    </location>
</feature>
<dbReference type="AlphaFoldDB" id="B9E2C3"/>
<dbReference type="PRINTS" id="PR01036">
    <property type="entry name" value="TCRTETB"/>
</dbReference>
<evidence type="ECO:0000256" key="2">
    <source>
        <dbReference type="ARBA" id="ARBA00022448"/>
    </source>
</evidence>
<feature type="transmembrane region" description="Helical" evidence="7">
    <location>
        <begin position="33"/>
        <end position="51"/>
    </location>
</feature>
<dbReference type="HOGENOM" id="CLU_000960_28_0_9"/>
<gene>
    <name evidence="9" type="ordered locus">CKR_1597</name>
</gene>
<evidence type="ECO:0000256" key="6">
    <source>
        <dbReference type="ARBA" id="ARBA00023136"/>
    </source>
</evidence>
<dbReference type="InterPro" id="IPR011701">
    <property type="entry name" value="MFS"/>
</dbReference>
<dbReference type="PANTHER" id="PTHR42718:SF43">
    <property type="entry name" value="LINCOMYCIN RESISTANCE PROTEIN LMRB"/>
    <property type="match status" value="1"/>
</dbReference>
<feature type="transmembrane region" description="Helical" evidence="7">
    <location>
        <begin position="463"/>
        <end position="487"/>
    </location>
</feature>
<evidence type="ECO:0000313" key="9">
    <source>
        <dbReference type="EMBL" id="BAH06648.1"/>
    </source>
</evidence>
<feature type="transmembrane region" description="Helical" evidence="7">
    <location>
        <begin position="192"/>
        <end position="212"/>
    </location>
</feature>
<evidence type="ECO:0000256" key="5">
    <source>
        <dbReference type="ARBA" id="ARBA00022989"/>
    </source>
</evidence>
<feature type="transmembrane region" description="Helical" evidence="7">
    <location>
        <begin position="355"/>
        <end position="374"/>
    </location>
</feature>
<keyword evidence="4 7" id="KW-0812">Transmembrane</keyword>
<accession>B9E2C3</accession>
<dbReference type="InterPro" id="IPR004638">
    <property type="entry name" value="EmrB-like"/>
</dbReference>
<keyword evidence="5 7" id="KW-1133">Transmembrane helix</keyword>
<dbReference type="KEGG" id="ckr:CKR_1597"/>
<keyword evidence="6 7" id="KW-0472">Membrane</keyword>
<feature type="domain" description="Major facilitator superfamily (MFS) profile" evidence="8">
    <location>
        <begin position="38"/>
        <end position="494"/>
    </location>
</feature>
<dbReference type="InterPro" id="IPR020846">
    <property type="entry name" value="MFS_dom"/>
</dbReference>
<protein>
    <recommendedName>
        <fullName evidence="8">Major facilitator superfamily (MFS) profile domain-containing protein</fullName>
    </recommendedName>
</protein>
<feature type="transmembrane region" description="Helical" evidence="7">
    <location>
        <begin position="224"/>
        <end position="245"/>
    </location>
</feature>
<feature type="transmembrane region" description="Helical" evidence="7">
    <location>
        <begin position="71"/>
        <end position="96"/>
    </location>
</feature>
<dbReference type="Gene3D" id="1.20.1720.10">
    <property type="entry name" value="Multidrug resistance protein D"/>
    <property type="match status" value="1"/>
</dbReference>
<feature type="transmembrane region" description="Helical" evidence="7">
    <location>
        <begin position="160"/>
        <end position="180"/>
    </location>
</feature>
<organism evidence="9 10">
    <name type="scientific">Clostridium kluyveri (strain NBRC 12016)</name>
    <dbReference type="NCBI Taxonomy" id="583346"/>
    <lineage>
        <taxon>Bacteria</taxon>
        <taxon>Bacillati</taxon>
        <taxon>Bacillota</taxon>
        <taxon>Clostridia</taxon>
        <taxon>Eubacteriales</taxon>
        <taxon>Clostridiaceae</taxon>
        <taxon>Clostridium</taxon>
    </lineage>
</organism>
<feature type="transmembrane region" description="Helical" evidence="7">
    <location>
        <begin position="323"/>
        <end position="343"/>
    </location>
</feature>
<feature type="transmembrane region" description="Helical" evidence="7">
    <location>
        <begin position="251"/>
        <end position="268"/>
    </location>
</feature>
<dbReference type="PANTHER" id="PTHR42718">
    <property type="entry name" value="MAJOR FACILITATOR SUPERFAMILY MULTIDRUG TRANSPORTER MFSC"/>
    <property type="match status" value="1"/>
</dbReference>
<dbReference type="EMBL" id="AP009049">
    <property type="protein sequence ID" value="BAH06648.1"/>
    <property type="molecule type" value="Genomic_DNA"/>
</dbReference>
<dbReference type="NCBIfam" id="TIGR00711">
    <property type="entry name" value="efflux_EmrB"/>
    <property type="match status" value="1"/>
</dbReference>
<feature type="transmembrane region" description="Helical" evidence="7">
    <location>
        <begin position="289"/>
        <end position="311"/>
    </location>
</feature>
<evidence type="ECO:0000256" key="7">
    <source>
        <dbReference type="SAM" id="Phobius"/>
    </source>
</evidence>
<dbReference type="GO" id="GO:0005886">
    <property type="term" value="C:plasma membrane"/>
    <property type="evidence" value="ECO:0007669"/>
    <property type="project" value="UniProtKB-SubCell"/>
</dbReference>
<dbReference type="Proteomes" id="UP000007969">
    <property type="component" value="Chromosome"/>
</dbReference>
<evidence type="ECO:0000256" key="3">
    <source>
        <dbReference type="ARBA" id="ARBA00022475"/>
    </source>
</evidence>
<keyword evidence="3" id="KW-1003">Cell membrane</keyword>
<dbReference type="PROSITE" id="PS50850">
    <property type="entry name" value="MFS"/>
    <property type="match status" value="1"/>
</dbReference>
<reference evidence="10" key="1">
    <citation type="submission" date="2005-09" db="EMBL/GenBank/DDBJ databases">
        <title>Complete genome sequence of Clostridium kluyveri and comparative genomics of Clostridia species.</title>
        <authorList>
            <person name="Inui M."/>
            <person name="Nonaka H."/>
            <person name="Shinoda Y."/>
            <person name="Ikenaga Y."/>
            <person name="Abe M."/>
            <person name="Naito K."/>
            <person name="Vertes A.A."/>
            <person name="Yukawa H."/>
        </authorList>
    </citation>
    <scope>NUCLEOTIDE SEQUENCE [LARGE SCALE GENOMIC DNA]</scope>
    <source>
        <strain evidence="10">NBRC 12016</strain>
    </source>
</reference>
<sequence length="497" mass="54443">MHFILTSLNIIRSVDFVKTEIIKFEETKKKKEYNVKVIMAVLLFGGFLSLFNETILNVALSKLMAEMNVTAITIQWLATGYMLIVAISVPTSAFLIHTFTTKRLYLGAMTLFLTGTVLAVFSTSFPMLLFARMVQATGTGILAPIMINTALAINPREKHGFVMGICTCIILVGPSLGPIVSGTLLQFFNWKSLFIILIPMIIICMIGGALYLKSAIDLTKPKIDYLSVLLSIIGFAGIVYGISIIGSNSNMLNIILIFTVGIIALILFSKRQLSLQQPMLDIRVFKHPYFTLGAILVIVIQMVQFSMNMVLPMLLENGLKLSSLMSALVLFPAVLVCSIMTTISGKIYDKVGGKTLIPLGILIMCIFLEILSRIQPSTSIITIAILNIFLYFGISLAWSPNQSNALNQIPMRNQADGVAILNTFIQLGAAFGTPLFIGLMSAGQKGYLNNIGNLNDPKSQVQALYSGFSYSITVAAMIIAIVFILSLSLRHKTKKYS</sequence>
<dbReference type="InterPro" id="IPR036259">
    <property type="entry name" value="MFS_trans_sf"/>
</dbReference>